<keyword evidence="1" id="KW-0677">Repeat</keyword>
<dbReference type="InterPro" id="IPR003593">
    <property type="entry name" value="AAA+_ATPase"/>
</dbReference>
<dbReference type="AlphaFoldDB" id="A0A8H5B2A5"/>
<dbReference type="InterPro" id="IPR003959">
    <property type="entry name" value="ATPase_AAA_core"/>
</dbReference>
<dbReference type="Proteomes" id="UP000567179">
    <property type="component" value="Unassembled WGS sequence"/>
</dbReference>
<dbReference type="CDD" id="cd19503">
    <property type="entry name" value="RecA-like_CDC48_NLV2_r1-like"/>
    <property type="match status" value="1"/>
</dbReference>
<feature type="domain" description="AAA+ ATPase" evidence="5">
    <location>
        <begin position="642"/>
        <end position="780"/>
    </location>
</feature>
<dbReference type="Gene3D" id="1.10.8.60">
    <property type="match status" value="2"/>
</dbReference>
<dbReference type="GO" id="GO:0005524">
    <property type="term" value="F:ATP binding"/>
    <property type="evidence" value="ECO:0007669"/>
    <property type="project" value="UniProtKB-KW"/>
</dbReference>
<dbReference type="Gene3D" id="3.40.50.300">
    <property type="entry name" value="P-loop containing nucleotide triphosphate hydrolases"/>
    <property type="match status" value="2"/>
</dbReference>
<dbReference type="InterPro" id="IPR050168">
    <property type="entry name" value="AAA_ATPase_domain"/>
</dbReference>
<dbReference type="CDD" id="cd19511">
    <property type="entry name" value="RecA-like_CDC48_r2-like"/>
    <property type="match status" value="1"/>
</dbReference>
<evidence type="ECO:0000313" key="7">
    <source>
        <dbReference type="Proteomes" id="UP000567179"/>
    </source>
</evidence>
<dbReference type="InterPro" id="IPR003960">
    <property type="entry name" value="ATPase_AAA_CS"/>
</dbReference>
<evidence type="ECO:0000256" key="1">
    <source>
        <dbReference type="ARBA" id="ARBA00022737"/>
    </source>
</evidence>
<feature type="compositionally biased region" description="Basic and acidic residues" evidence="4">
    <location>
        <begin position="157"/>
        <end position="168"/>
    </location>
</feature>
<keyword evidence="7" id="KW-1185">Reference proteome</keyword>
<proteinExistence type="predicted"/>
<feature type="region of interest" description="Disordered" evidence="4">
    <location>
        <begin position="551"/>
        <end position="574"/>
    </location>
</feature>
<dbReference type="GO" id="GO:0016887">
    <property type="term" value="F:ATP hydrolysis activity"/>
    <property type="evidence" value="ECO:0007669"/>
    <property type="project" value="InterPro"/>
</dbReference>
<sequence>MAALSSKTFKIEVFEGAETTARAARRIVLNSDFLKASKLCTGDVVALCNAETPLAACKNYAIGVVWPSLEIPNDVILTSTSLLLTAALSPLTSSTNSQRGRIFPLSGLAATSKLPPGVPSLRQVNEAGVIKINEVPIPTPEAGEGENRASGSKRTAGSKEKEKGKEGPDWLALAAREVLVDLKFITGNQTIEFTYEGTPRRFVVQSITPKGSQPPKGDADALSQELTKLSLSLESPIPQPKSQLWSTGWDCSVNILDGSERIAVEDPQSTEIEVLPHVSENAAYASVGGLGKQIEAIRDLLEIPLTRPELFRHFGLKPPRGILLHGPPGTGKTHLARAIAASTDSRVLVINGPELSSAYHGETESKLRAVFAQARACAPCIVVIDEVDALVPRREEGAGGEVEKRVVATLLTLLDGMEEEKNKEGGSGVGEDRVVVIGTTNRPNAIDPALRRPGRFDREIEIGECSPLFCFLSPFDLQITKIGIPDADARFSIFNVLLANTPHNVSSEELRGLAGRMHGYVGADIGAVVREAGTIAIKKWLATTPGARSRLHSKQAAVDSEATESSEITGPQSSPKLKLTLADLTAAMPAIRPSAMRSLFVETPPVRYADIGGQANVIQKLKETIEWPLLHPEAFARLGVRPPKGVLLYGPPGCSKTVLARACATESGVNFVAVKGPELLNKFVGESERAVREIFRKARAASPSIIFFDEIDALATSRASDTNMGSSHEGVLTSLLNEMDGVQELTGVTVVAATNRPDAIDSAMMRPGRLDRILFVGPPDRAGREDILHIRMKTMTVGPDIDVPRLAELTDGCSGAEITSLCQEAAIITMQKDMNAPYVPQAAFVDAAKTVKRQITPAVLDKFAKWRDANDRR</sequence>
<dbReference type="FunFam" id="3.40.50.300:FF:001985">
    <property type="entry name" value="Chromosome 9, whole genome shotgun sequence"/>
    <property type="match status" value="1"/>
</dbReference>
<dbReference type="EMBL" id="JAACJJ010000043">
    <property type="protein sequence ID" value="KAF5315240.1"/>
    <property type="molecule type" value="Genomic_DNA"/>
</dbReference>
<dbReference type="PANTHER" id="PTHR23077">
    <property type="entry name" value="AAA-FAMILY ATPASE"/>
    <property type="match status" value="1"/>
</dbReference>
<feature type="compositionally biased region" description="Polar residues" evidence="4">
    <location>
        <begin position="563"/>
        <end position="574"/>
    </location>
</feature>
<feature type="domain" description="AAA+ ATPase" evidence="5">
    <location>
        <begin position="318"/>
        <end position="466"/>
    </location>
</feature>
<keyword evidence="2" id="KW-0547">Nucleotide-binding</keyword>
<feature type="region of interest" description="Disordered" evidence="4">
    <location>
        <begin position="135"/>
        <end position="168"/>
    </location>
</feature>
<evidence type="ECO:0000259" key="5">
    <source>
        <dbReference type="SMART" id="SM00382"/>
    </source>
</evidence>
<evidence type="ECO:0000313" key="6">
    <source>
        <dbReference type="EMBL" id="KAF5315240.1"/>
    </source>
</evidence>
<organism evidence="6 7">
    <name type="scientific">Psilocybe cf. subviscida</name>
    <dbReference type="NCBI Taxonomy" id="2480587"/>
    <lineage>
        <taxon>Eukaryota</taxon>
        <taxon>Fungi</taxon>
        <taxon>Dikarya</taxon>
        <taxon>Basidiomycota</taxon>
        <taxon>Agaricomycotina</taxon>
        <taxon>Agaricomycetes</taxon>
        <taxon>Agaricomycetidae</taxon>
        <taxon>Agaricales</taxon>
        <taxon>Agaricineae</taxon>
        <taxon>Strophariaceae</taxon>
        <taxon>Psilocybe</taxon>
    </lineage>
</organism>
<name>A0A8H5B2A5_9AGAR</name>
<dbReference type="GO" id="GO:0005737">
    <property type="term" value="C:cytoplasm"/>
    <property type="evidence" value="ECO:0007669"/>
    <property type="project" value="TreeGrafter"/>
</dbReference>
<dbReference type="InterPro" id="IPR041569">
    <property type="entry name" value="AAA_lid_3"/>
</dbReference>
<dbReference type="SMART" id="SM00382">
    <property type="entry name" value="AAA"/>
    <property type="match status" value="2"/>
</dbReference>
<evidence type="ECO:0000256" key="4">
    <source>
        <dbReference type="SAM" id="MobiDB-lite"/>
    </source>
</evidence>
<comment type="caution">
    <text evidence="6">The sequence shown here is derived from an EMBL/GenBank/DDBJ whole genome shotgun (WGS) entry which is preliminary data.</text>
</comment>
<dbReference type="InterPro" id="IPR027417">
    <property type="entry name" value="P-loop_NTPase"/>
</dbReference>
<dbReference type="OrthoDB" id="27435at2759"/>
<reference evidence="6 7" key="1">
    <citation type="journal article" date="2020" name="ISME J.">
        <title>Uncovering the hidden diversity of litter-decomposition mechanisms in mushroom-forming fungi.</title>
        <authorList>
            <person name="Floudas D."/>
            <person name="Bentzer J."/>
            <person name="Ahren D."/>
            <person name="Johansson T."/>
            <person name="Persson P."/>
            <person name="Tunlid A."/>
        </authorList>
    </citation>
    <scope>NUCLEOTIDE SEQUENCE [LARGE SCALE GENOMIC DNA]</scope>
    <source>
        <strain evidence="6 7">CBS 101986</strain>
    </source>
</reference>
<evidence type="ECO:0000256" key="2">
    <source>
        <dbReference type="ARBA" id="ARBA00022741"/>
    </source>
</evidence>
<accession>A0A8H5B2A5</accession>
<dbReference type="Pfam" id="PF00004">
    <property type="entry name" value="AAA"/>
    <property type="match status" value="2"/>
</dbReference>
<dbReference type="PROSITE" id="PS00674">
    <property type="entry name" value="AAA"/>
    <property type="match status" value="1"/>
</dbReference>
<dbReference type="PANTHER" id="PTHR23077:SF27">
    <property type="entry name" value="ATPASE FAMILY GENE 2 PROTEIN HOMOLOG A"/>
    <property type="match status" value="1"/>
</dbReference>
<protein>
    <recommendedName>
        <fullName evidence="5">AAA+ ATPase domain-containing protein</fullName>
    </recommendedName>
</protein>
<keyword evidence="3" id="KW-0067">ATP-binding</keyword>
<dbReference type="SUPFAM" id="SSF52540">
    <property type="entry name" value="P-loop containing nucleoside triphosphate hydrolases"/>
    <property type="match status" value="2"/>
</dbReference>
<dbReference type="Pfam" id="PF17862">
    <property type="entry name" value="AAA_lid_3"/>
    <property type="match status" value="2"/>
</dbReference>
<evidence type="ECO:0000256" key="3">
    <source>
        <dbReference type="ARBA" id="ARBA00022840"/>
    </source>
</evidence>
<gene>
    <name evidence="6" type="ORF">D9619_007503</name>
</gene>
<dbReference type="FunFam" id="3.40.50.300:FF:000018">
    <property type="entry name" value="Cell division control 48"/>
    <property type="match status" value="1"/>
</dbReference>